<dbReference type="EMBL" id="NFZS01000005">
    <property type="protein sequence ID" value="RAO74860.1"/>
    <property type="molecule type" value="Genomic_DNA"/>
</dbReference>
<dbReference type="RefSeq" id="WP_111984617.1">
    <property type="nucleotide sequence ID" value="NZ_NFZS01000005.1"/>
</dbReference>
<dbReference type="InterPro" id="IPR001607">
    <property type="entry name" value="Znf_UBP"/>
</dbReference>
<accession>A0A328NX65</accession>
<dbReference type="OrthoDB" id="120315at2"/>
<feature type="compositionally biased region" description="Pro residues" evidence="1">
    <location>
        <begin position="88"/>
        <end position="102"/>
    </location>
</feature>
<dbReference type="Proteomes" id="UP000248926">
    <property type="component" value="Unassembled WGS sequence"/>
</dbReference>
<proteinExistence type="predicted"/>
<dbReference type="Pfam" id="PF02148">
    <property type="entry name" value="zf-UBP"/>
    <property type="match status" value="1"/>
</dbReference>
<dbReference type="InterPro" id="IPR013083">
    <property type="entry name" value="Znf_RING/FYVE/PHD"/>
</dbReference>
<evidence type="ECO:0000256" key="1">
    <source>
        <dbReference type="SAM" id="MobiDB-lite"/>
    </source>
</evidence>
<evidence type="ECO:0000259" key="2">
    <source>
        <dbReference type="PROSITE" id="PS50271"/>
    </source>
</evidence>
<reference evidence="3 4" key="1">
    <citation type="journal article" date="2018" name="Genet. Mol. Biol.">
        <title>The genome sequence of Dyella jiangningensis FCAV SCS01 from a lignocellulose-decomposing microbial consortium metagenome reveals potential for biotechnological applications.</title>
        <authorList>
            <person name="Desiderato J.G."/>
            <person name="Alvarenga D.O."/>
            <person name="Constancio M.T.L."/>
            <person name="Alves L.M.C."/>
            <person name="Varani A.M."/>
        </authorList>
    </citation>
    <scope>NUCLEOTIDE SEQUENCE [LARGE SCALE GENOMIC DNA]</scope>
    <source>
        <strain evidence="3 4">FCAV SCS01</strain>
    </source>
</reference>
<dbReference type="SUPFAM" id="SSF57850">
    <property type="entry name" value="RING/U-box"/>
    <property type="match status" value="1"/>
</dbReference>
<evidence type="ECO:0000313" key="4">
    <source>
        <dbReference type="Proteomes" id="UP000248926"/>
    </source>
</evidence>
<comment type="caution">
    <text evidence="3">The sequence shown here is derived from an EMBL/GenBank/DDBJ whole genome shotgun (WGS) entry which is preliminary data.</text>
</comment>
<dbReference type="PROSITE" id="PS50271">
    <property type="entry name" value="ZF_UBP"/>
    <property type="match status" value="1"/>
</dbReference>
<gene>
    <name evidence="3" type="ORF">CA260_18825</name>
</gene>
<keyword evidence="4" id="KW-1185">Reference proteome</keyword>
<dbReference type="AlphaFoldDB" id="A0A328NX65"/>
<evidence type="ECO:0000313" key="3">
    <source>
        <dbReference type="EMBL" id="RAO74860.1"/>
    </source>
</evidence>
<dbReference type="Gene3D" id="3.30.40.10">
    <property type="entry name" value="Zinc/RING finger domain, C3HC4 (zinc finger)"/>
    <property type="match status" value="1"/>
</dbReference>
<feature type="region of interest" description="Disordered" evidence="1">
    <location>
        <begin position="88"/>
        <end position="116"/>
    </location>
</feature>
<feature type="domain" description="UBP-type" evidence="2">
    <location>
        <begin position="1"/>
        <end position="101"/>
    </location>
</feature>
<sequence length="116" mass="12984">MTVHDEEINVDVAPSGTGCVECMKAGGWWLHLRRCAQCGHIGCCDNSPHRHATQHFHATGHAVITSFEPGETWFYNFRSKQFFDGPALHPPLSHPLDQPVPGPRGKVPEDWEDLLM</sequence>
<name>A0A328NX65_9GAMM</name>
<dbReference type="GO" id="GO:0008270">
    <property type="term" value="F:zinc ion binding"/>
    <property type="evidence" value="ECO:0007669"/>
    <property type="project" value="InterPro"/>
</dbReference>
<organism evidence="3 4">
    <name type="scientific">Dyella jiangningensis</name>
    <dbReference type="NCBI Taxonomy" id="1379159"/>
    <lineage>
        <taxon>Bacteria</taxon>
        <taxon>Pseudomonadati</taxon>
        <taxon>Pseudomonadota</taxon>
        <taxon>Gammaproteobacteria</taxon>
        <taxon>Lysobacterales</taxon>
        <taxon>Rhodanobacteraceae</taxon>
        <taxon>Dyella</taxon>
    </lineage>
</organism>
<protein>
    <recommendedName>
        <fullName evidence="2">UBP-type domain-containing protein</fullName>
    </recommendedName>
</protein>